<dbReference type="Proteomes" id="UP000238153">
    <property type="component" value="Unassembled WGS sequence"/>
</dbReference>
<sequence>MYADTPAVTSTVHETQPSTSAAASISSSSGVEPCARVAELVASQAATGNATIEPDLELSCVCSPSSTTLRLQRLTELTSPRSPLRPARRTRQQEAAAMREDPVRFPKHT</sequence>
<protein>
    <submittedName>
        <fullName evidence="2">Uncharacterized protein</fullName>
    </submittedName>
</protein>
<evidence type="ECO:0000313" key="3">
    <source>
        <dbReference type="Proteomes" id="UP000238153"/>
    </source>
</evidence>
<dbReference type="AlphaFoldDB" id="A0A7Z1MY55"/>
<comment type="caution">
    <text evidence="2">The sequence shown here is derived from an EMBL/GenBank/DDBJ whole genome shotgun (WGS) entry which is preliminary data.</text>
</comment>
<feature type="compositionally biased region" description="Low complexity" evidence="1">
    <location>
        <begin position="18"/>
        <end position="29"/>
    </location>
</feature>
<proteinExistence type="predicted"/>
<organism evidence="2 3">
    <name type="scientific">Staphylococcus haemolyticus</name>
    <dbReference type="NCBI Taxonomy" id="1283"/>
    <lineage>
        <taxon>Bacteria</taxon>
        <taxon>Bacillati</taxon>
        <taxon>Bacillota</taxon>
        <taxon>Bacilli</taxon>
        <taxon>Bacillales</taxon>
        <taxon>Staphylococcaceae</taxon>
        <taxon>Staphylococcus</taxon>
    </lineage>
</organism>
<accession>A0A7Z1MY55</accession>
<reference evidence="2 3" key="1">
    <citation type="submission" date="2017-11" db="EMBL/GenBank/DDBJ databases">
        <authorList>
            <person name="Founou R.C."/>
            <person name="Founou L."/>
            <person name="Allam M."/>
            <person name="Ismail A."/>
            <person name="Essack S.Y."/>
        </authorList>
    </citation>
    <scope>NUCLEOTIDE SEQUENCE [LARGE SCALE GENOMIC DNA]</scope>
    <source>
        <strain evidence="2 3">G811N2B1</strain>
    </source>
</reference>
<feature type="compositionally biased region" description="Basic and acidic residues" evidence="1">
    <location>
        <begin position="97"/>
        <end position="109"/>
    </location>
</feature>
<feature type="compositionally biased region" description="Polar residues" evidence="1">
    <location>
        <begin position="7"/>
        <end position="17"/>
    </location>
</feature>
<name>A0A7Z1MY55_STAHA</name>
<feature type="region of interest" description="Disordered" evidence="1">
    <location>
        <begin position="1"/>
        <end position="30"/>
    </location>
</feature>
<evidence type="ECO:0000313" key="2">
    <source>
        <dbReference type="EMBL" id="PPJ68959.1"/>
    </source>
</evidence>
<feature type="region of interest" description="Disordered" evidence="1">
    <location>
        <begin position="76"/>
        <end position="109"/>
    </location>
</feature>
<dbReference type="EMBL" id="PGWX01000576">
    <property type="protein sequence ID" value="PPJ68959.1"/>
    <property type="molecule type" value="Genomic_DNA"/>
</dbReference>
<gene>
    <name evidence="2" type="ORF">CV019_14925</name>
</gene>
<evidence type="ECO:0000256" key="1">
    <source>
        <dbReference type="SAM" id="MobiDB-lite"/>
    </source>
</evidence>